<feature type="transmembrane region" description="Helical" evidence="1">
    <location>
        <begin position="123"/>
        <end position="141"/>
    </location>
</feature>
<gene>
    <name evidence="3" type="ORF">IV501_04405</name>
    <name evidence="4" type="ORF">IV501_10220</name>
</gene>
<dbReference type="EMBL" id="JAEPES010000003">
    <property type="protein sequence ID" value="MBK4348012.1"/>
    <property type="molecule type" value="Genomic_DNA"/>
</dbReference>
<accession>A0A934SQ16</accession>
<evidence type="ECO:0000256" key="1">
    <source>
        <dbReference type="SAM" id="Phobius"/>
    </source>
</evidence>
<comment type="caution">
    <text evidence="3">The sequence shown here is derived from an EMBL/GenBank/DDBJ whole genome shotgun (WGS) entry which is preliminary data.</text>
</comment>
<keyword evidence="1" id="KW-1133">Transmembrane helix</keyword>
<reference evidence="3" key="1">
    <citation type="submission" date="2021-01" db="EMBL/GenBank/DDBJ databases">
        <title>Lacisediminihabitans sp. nov. strain G11-30, isolated from Antarctic Soil.</title>
        <authorList>
            <person name="Li J."/>
        </authorList>
    </citation>
    <scope>NUCLEOTIDE SEQUENCE</scope>
    <source>
        <strain evidence="3">G11-30</strain>
    </source>
</reference>
<sequence>MILDATTLSLVEGLVFLTTGATFILGTVLGRTTAVGRVWSAAFAVGILAVMCFGVSGIIEGNLRTINAIGCAAFSAAIAIMWSGCRVANGRGSLAWVAAIAASAAGPVVYLDDPAYGQWAGSLPFFLLVAVLAALVAVETLRGRLLHDSNASALTAIFAFAALFYLVRAAVVAIVGVRSPIFLDWFGSITTSMVVIVLILVAGISMSALRNTLPSEADDKDTSGSGIPGIAGPALFDQQLRDWLRRARIDRSPLMLSLIEVDDLDHLTAVFGREFGDLAILAVGRAACESSPIGSVVGQVASRRFAVISVVADARRVADDIQNALVDRPLDSVTGIRAVATIGAATTVEAGYREPDLIAAAQAALDLAIAGVAAQTPPAQAVTD</sequence>
<dbReference type="SUPFAM" id="SSF55073">
    <property type="entry name" value="Nucleotide cyclase"/>
    <property type="match status" value="1"/>
</dbReference>
<protein>
    <submittedName>
        <fullName evidence="3">Diguanylate cyclase</fullName>
    </submittedName>
</protein>
<dbReference type="RefSeq" id="WP_200555151.1">
    <property type="nucleotide sequence ID" value="NZ_JAEPES010000001.1"/>
</dbReference>
<keyword evidence="5" id="KW-1185">Reference proteome</keyword>
<feature type="transmembrane region" description="Helical" evidence="1">
    <location>
        <begin position="182"/>
        <end position="204"/>
    </location>
</feature>
<name>A0A934SQ16_9MICO</name>
<dbReference type="Pfam" id="PF00990">
    <property type="entry name" value="GGDEF"/>
    <property type="match status" value="1"/>
</dbReference>
<evidence type="ECO:0000313" key="3">
    <source>
        <dbReference type="EMBL" id="MBK4346865.1"/>
    </source>
</evidence>
<feature type="transmembrane region" description="Helical" evidence="1">
    <location>
        <begin position="38"/>
        <end position="59"/>
    </location>
</feature>
<feature type="transmembrane region" description="Helical" evidence="1">
    <location>
        <begin position="6"/>
        <end position="26"/>
    </location>
</feature>
<evidence type="ECO:0000259" key="2">
    <source>
        <dbReference type="SMART" id="SM00267"/>
    </source>
</evidence>
<dbReference type="EMBL" id="JAEPES010000001">
    <property type="protein sequence ID" value="MBK4346865.1"/>
    <property type="molecule type" value="Genomic_DNA"/>
</dbReference>
<dbReference type="InterPro" id="IPR043128">
    <property type="entry name" value="Rev_trsase/Diguanyl_cyclase"/>
</dbReference>
<keyword evidence="1" id="KW-0812">Transmembrane</keyword>
<dbReference type="SMART" id="SM00267">
    <property type="entry name" value="GGDEF"/>
    <property type="match status" value="1"/>
</dbReference>
<dbReference type="Gene3D" id="3.30.70.270">
    <property type="match status" value="1"/>
</dbReference>
<dbReference type="InterPro" id="IPR029787">
    <property type="entry name" value="Nucleotide_cyclase"/>
</dbReference>
<feature type="transmembrane region" description="Helical" evidence="1">
    <location>
        <begin position="65"/>
        <end position="82"/>
    </location>
</feature>
<feature type="transmembrane region" description="Helical" evidence="1">
    <location>
        <begin position="153"/>
        <end position="176"/>
    </location>
</feature>
<feature type="transmembrane region" description="Helical" evidence="1">
    <location>
        <begin position="94"/>
        <end position="111"/>
    </location>
</feature>
<dbReference type="AlphaFoldDB" id="A0A934SQ16"/>
<feature type="domain" description="GGDEF" evidence="2">
    <location>
        <begin position="206"/>
        <end position="375"/>
    </location>
</feature>
<dbReference type="Proteomes" id="UP000636458">
    <property type="component" value="Unassembled WGS sequence"/>
</dbReference>
<organism evidence="3 5">
    <name type="scientific">Lacisediminihabitans changchengi</name>
    <dbReference type="NCBI Taxonomy" id="2787634"/>
    <lineage>
        <taxon>Bacteria</taxon>
        <taxon>Bacillati</taxon>
        <taxon>Actinomycetota</taxon>
        <taxon>Actinomycetes</taxon>
        <taxon>Micrococcales</taxon>
        <taxon>Microbacteriaceae</taxon>
        <taxon>Lacisediminihabitans</taxon>
    </lineage>
</organism>
<evidence type="ECO:0000313" key="4">
    <source>
        <dbReference type="EMBL" id="MBK4348012.1"/>
    </source>
</evidence>
<evidence type="ECO:0000313" key="5">
    <source>
        <dbReference type="Proteomes" id="UP000636458"/>
    </source>
</evidence>
<dbReference type="InterPro" id="IPR000160">
    <property type="entry name" value="GGDEF_dom"/>
</dbReference>
<proteinExistence type="predicted"/>
<keyword evidence="1" id="KW-0472">Membrane</keyword>